<dbReference type="PANTHER" id="PTHR10353:SF36">
    <property type="entry name" value="LP05116P"/>
    <property type="match status" value="1"/>
</dbReference>
<evidence type="ECO:0000256" key="1">
    <source>
        <dbReference type="ARBA" id="ARBA00010838"/>
    </source>
</evidence>
<dbReference type="GO" id="GO:0008422">
    <property type="term" value="F:beta-glucosidase activity"/>
    <property type="evidence" value="ECO:0007669"/>
    <property type="project" value="TreeGrafter"/>
</dbReference>
<dbReference type="Pfam" id="PF00232">
    <property type="entry name" value="Glyco_hydro_1"/>
    <property type="match status" value="1"/>
</dbReference>
<evidence type="ECO:0000256" key="3">
    <source>
        <dbReference type="ARBA" id="ARBA00023295"/>
    </source>
</evidence>
<dbReference type="PANTHER" id="PTHR10353">
    <property type="entry name" value="GLYCOSYL HYDROLASE"/>
    <property type="match status" value="1"/>
</dbReference>
<keyword evidence="3" id="KW-0326">Glycosidase</keyword>
<name>A0A0B7KMM1_BIOOC</name>
<evidence type="ECO:0000256" key="4">
    <source>
        <dbReference type="RuleBase" id="RU003690"/>
    </source>
</evidence>
<dbReference type="InterPro" id="IPR001360">
    <property type="entry name" value="Glyco_hydro_1"/>
</dbReference>
<accession>A0A0B7KMM1</accession>
<gene>
    <name evidence="5" type="ORF">BN869_000012049_1</name>
</gene>
<reference evidence="5" key="1">
    <citation type="submission" date="2015-01" db="EMBL/GenBank/DDBJ databases">
        <authorList>
            <person name="Durling Mikael"/>
        </authorList>
    </citation>
    <scope>NUCLEOTIDE SEQUENCE</scope>
</reference>
<dbReference type="GO" id="GO:0005975">
    <property type="term" value="P:carbohydrate metabolic process"/>
    <property type="evidence" value="ECO:0007669"/>
    <property type="project" value="InterPro"/>
</dbReference>
<dbReference type="EMBL" id="CDPU01000060">
    <property type="protein sequence ID" value="CEO55991.1"/>
    <property type="molecule type" value="Genomic_DNA"/>
</dbReference>
<protein>
    <recommendedName>
        <fullName evidence="6">Beta-glucosidase</fullName>
    </recommendedName>
</protein>
<keyword evidence="2" id="KW-0378">Hydrolase</keyword>
<proteinExistence type="inferred from homology"/>
<dbReference type="SUPFAM" id="SSF51445">
    <property type="entry name" value="(Trans)glycosidases"/>
    <property type="match status" value="1"/>
</dbReference>
<dbReference type="Gene3D" id="3.20.20.80">
    <property type="entry name" value="Glycosidases"/>
    <property type="match status" value="1"/>
</dbReference>
<organism evidence="5">
    <name type="scientific">Bionectria ochroleuca</name>
    <name type="common">Gliocladium roseum</name>
    <dbReference type="NCBI Taxonomy" id="29856"/>
    <lineage>
        <taxon>Eukaryota</taxon>
        <taxon>Fungi</taxon>
        <taxon>Dikarya</taxon>
        <taxon>Ascomycota</taxon>
        <taxon>Pezizomycotina</taxon>
        <taxon>Sordariomycetes</taxon>
        <taxon>Hypocreomycetidae</taxon>
        <taxon>Hypocreales</taxon>
        <taxon>Bionectriaceae</taxon>
        <taxon>Clonostachys</taxon>
    </lineage>
</organism>
<dbReference type="AlphaFoldDB" id="A0A0B7KMM1"/>
<evidence type="ECO:0000256" key="2">
    <source>
        <dbReference type="ARBA" id="ARBA00022801"/>
    </source>
</evidence>
<sequence length="149" mass="17512">MASQKDFERYTRVYYERFGDRVKNWITLNELWVVSIHVSSENLNDSDLWFPSETLSAPEIREAHNYRDFHKASTPRDEAVLTKTAPRATRQLNLGLLASLLSCHTRRRLYNKEFRLGQGERIGVSLNGDYIEPWDSTEPKDYEAAERRM</sequence>
<dbReference type="InterPro" id="IPR017853">
    <property type="entry name" value="GH"/>
</dbReference>
<comment type="similarity">
    <text evidence="1 4">Belongs to the glycosyl hydrolase 1 family.</text>
</comment>
<evidence type="ECO:0000313" key="5">
    <source>
        <dbReference type="EMBL" id="CEO55991.1"/>
    </source>
</evidence>
<evidence type="ECO:0008006" key="6">
    <source>
        <dbReference type="Google" id="ProtNLM"/>
    </source>
</evidence>